<dbReference type="Gene3D" id="1.10.10.10">
    <property type="entry name" value="Winged helix-like DNA-binding domain superfamily/Winged helix DNA-binding domain"/>
    <property type="match status" value="1"/>
</dbReference>
<reference evidence="2 3" key="1">
    <citation type="submission" date="2017-06" db="EMBL/GenBank/DDBJ databases">
        <authorList>
            <person name="Kim H.J."/>
            <person name="Triplett B.A."/>
        </authorList>
    </citation>
    <scope>NUCLEOTIDE SEQUENCE [LARGE SCALE GENOMIC DNA]</scope>
    <source>
        <strain evidence="2 3">DSM 19307</strain>
    </source>
</reference>
<evidence type="ECO:0000313" key="2">
    <source>
        <dbReference type="EMBL" id="SNS42316.1"/>
    </source>
</evidence>
<dbReference type="SUPFAM" id="SSF46785">
    <property type="entry name" value="Winged helix' DNA-binding domain"/>
    <property type="match status" value="1"/>
</dbReference>
<accession>A0A239ECF9</accession>
<evidence type="ECO:0000259" key="1">
    <source>
        <dbReference type="Pfam" id="PF03551"/>
    </source>
</evidence>
<feature type="domain" description="Transcription regulator PadR N-terminal" evidence="1">
    <location>
        <begin position="22"/>
        <end position="89"/>
    </location>
</feature>
<dbReference type="InterPro" id="IPR005149">
    <property type="entry name" value="Tscrpt_reg_PadR_N"/>
</dbReference>
<dbReference type="EMBL" id="FZPD01000001">
    <property type="protein sequence ID" value="SNS42316.1"/>
    <property type="molecule type" value="Genomic_DNA"/>
</dbReference>
<dbReference type="AlphaFoldDB" id="A0A239ECF9"/>
<protein>
    <submittedName>
        <fullName evidence="2">Transcriptional regulator PadR-like family protein</fullName>
    </submittedName>
</protein>
<dbReference type="Proteomes" id="UP000198393">
    <property type="component" value="Unassembled WGS sequence"/>
</dbReference>
<keyword evidence="3" id="KW-1185">Reference proteome</keyword>
<dbReference type="PANTHER" id="PTHR33169">
    <property type="entry name" value="PADR-FAMILY TRANSCRIPTIONAL REGULATOR"/>
    <property type="match status" value="1"/>
</dbReference>
<gene>
    <name evidence="2" type="ORF">SAMN05421640_0077</name>
</gene>
<proteinExistence type="predicted"/>
<dbReference type="InterPro" id="IPR036390">
    <property type="entry name" value="WH_DNA-bd_sf"/>
</dbReference>
<dbReference type="RefSeq" id="WP_089354869.1">
    <property type="nucleotide sequence ID" value="NZ_FZPD01000001.1"/>
</dbReference>
<dbReference type="InterPro" id="IPR036388">
    <property type="entry name" value="WH-like_DNA-bd_sf"/>
</dbReference>
<dbReference type="InterPro" id="IPR052509">
    <property type="entry name" value="Metal_resp_DNA-bind_regulator"/>
</dbReference>
<name>A0A239ECF9_EKHLU</name>
<dbReference type="Pfam" id="PF03551">
    <property type="entry name" value="PadR"/>
    <property type="match status" value="1"/>
</dbReference>
<dbReference type="PANTHER" id="PTHR33169:SF14">
    <property type="entry name" value="TRANSCRIPTIONAL REGULATOR RV3488"/>
    <property type="match status" value="1"/>
</dbReference>
<evidence type="ECO:0000313" key="3">
    <source>
        <dbReference type="Proteomes" id="UP000198393"/>
    </source>
</evidence>
<dbReference type="OrthoDB" id="982587at2"/>
<organism evidence="2 3">
    <name type="scientific">Ekhidna lutea</name>
    <dbReference type="NCBI Taxonomy" id="447679"/>
    <lineage>
        <taxon>Bacteria</taxon>
        <taxon>Pseudomonadati</taxon>
        <taxon>Bacteroidota</taxon>
        <taxon>Cytophagia</taxon>
        <taxon>Cytophagales</taxon>
        <taxon>Reichenbachiellaceae</taxon>
        <taxon>Ekhidna</taxon>
    </lineage>
</organism>
<sequence length="114" mass="13068">MKKFQLGEFEEIVMLTVAILYDDAYGVSIKKEIENRLNRSVSVGALQSALKRLEDKDYLESLDKDATQERAGRPKRYYKITALGKEAMQYTKETRNSLWEAIPSVSLDVKFATL</sequence>